<organism evidence="4 5">
    <name type="scientific">Candidatus Parabacteroides intestinipullorum</name>
    <dbReference type="NCBI Taxonomy" id="2838723"/>
    <lineage>
        <taxon>Bacteria</taxon>
        <taxon>Pseudomonadati</taxon>
        <taxon>Bacteroidota</taxon>
        <taxon>Bacteroidia</taxon>
        <taxon>Bacteroidales</taxon>
        <taxon>Tannerellaceae</taxon>
        <taxon>Parabacteroides</taxon>
    </lineage>
</organism>
<accession>A0A9D2BEY6</accession>
<dbReference type="GO" id="GO:0043565">
    <property type="term" value="F:sequence-specific DNA binding"/>
    <property type="evidence" value="ECO:0007669"/>
    <property type="project" value="InterPro"/>
</dbReference>
<gene>
    <name evidence="4" type="ORF">H9977_01600</name>
</gene>
<reference evidence="4" key="2">
    <citation type="submission" date="2021-04" db="EMBL/GenBank/DDBJ databases">
        <authorList>
            <person name="Gilroy R."/>
        </authorList>
    </citation>
    <scope>NUCLEOTIDE SEQUENCE</scope>
    <source>
        <strain evidence="4">ChiGjej6B6-14162</strain>
    </source>
</reference>
<evidence type="ECO:0000256" key="2">
    <source>
        <dbReference type="ARBA" id="ARBA00023163"/>
    </source>
</evidence>
<keyword evidence="2" id="KW-0804">Transcription</keyword>
<dbReference type="InterPro" id="IPR018060">
    <property type="entry name" value="HTH_AraC"/>
</dbReference>
<dbReference type="SUPFAM" id="SSF46689">
    <property type="entry name" value="Homeodomain-like"/>
    <property type="match status" value="1"/>
</dbReference>
<evidence type="ECO:0000313" key="5">
    <source>
        <dbReference type="Proteomes" id="UP000886740"/>
    </source>
</evidence>
<dbReference type="Gene3D" id="1.10.10.60">
    <property type="entry name" value="Homeodomain-like"/>
    <property type="match status" value="1"/>
</dbReference>
<dbReference type="PROSITE" id="PS01124">
    <property type="entry name" value="HTH_ARAC_FAMILY_2"/>
    <property type="match status" value="1"/>
</dbReference>
<evidence type="ECO:0000256" key="1">
    <source>
        <dbReference type="ARBA" id="ARBA00023015"/>
    </source>
</evidence>
<name>A0A9D2BEY6_9BACT</name>
<comment type="caution">
    <text evidence="4">The sequence shown here is derived from an EMBL/GenBank/DDBJ whole genome shotgun (WGS) entry which is preliminary data.</text>
</comment>
<reference evidence="4" key="1">
    <citation type="journal article" date="2021" name="PeerJ">
        <title>Extensive microbial diversity within the chicken gut microbiome revealed by metagenomics and culture.</title>
        <authorList>
            <person name="Gilroy R."/>
            <person name="Ravi A."/>
            <person name="Getino M."/>
            <person name="Pursley I."/>
            <person name="Horton D.L."/>
            <person name="Alikhan N.F."/>
            <person name="Baker D."/>
            <person name="Gharbi K."/>
            <person name="Hall N."/>
            <person name="Watson M."/>
            <person name="Adriaenssens E.M."/>
            <person name="Foster-Nyarko E."/>
            <person name="Jarju S."/>
            <person name="Secka A."/>
            <person name="Antonio M."/>
            <person name="Oren A."/>
            <person name="Chaudhuri R.R."/>
            <person name="La Ragione R."/>
            <person name="Hildebrand F."/>
            <person name="Pallen M.J."/>
        </authorList>
    </citation>
    <scope>NUCLEOTIDE SEQUENCE</scope>
    <source>
        <strain evidence="4">ChiGjej6B6-14162</strain>
    </source>
</reference>
<protein>
    <submittedName>
        <fullName evidence="4">Helix-turn-helix domain-containing protein</fullName>
    </submittedName>
</protein>
<proteinExistence type="predicted"/>
<evidence type="ECO:0000313" key="4">
    <source>
        <dbReference type="EMBL" id="HIX73736.1"/>
    </source>
</evidence>
<sequence length="66" mass="7693">MNRPREESYSSTKTLGKRCTTSLSESIKEISLFFDFPNVSFFTKYVKKNLGMTPTEFRNKKEEASE</sequence>
<dbReference type="GO" id="GO:0003700">
    <property type="term" value="F:DNA-binding transcription factor activity"/>
    <property type="evidence" value="ECO:0007669"/>
    <property type="project" value="InterPro"/>
</dbReference>
<feature type="domain" description="HTH araC/xylS-type" evidence="3">
    <location>
        <begin position="26"/>
        <end position="60"/>
    </location>
</feature>
<dbReference type="AlphaFoldDB" id="A0A9D2BEY6"/>
<dbReference type="EMBL" id="DXEL01000016">
    <property type="protein sequence ID" value="HIX73736.1"/>
    <property type="molecule type" value="Genomic_DNA"/>
</dbReference>
<dbReference type="InterPro" id="IPR009057">
    <property type="entry name" value="Homeodomain-like_sf"/>
</dbReference>
<dbReference type="Proteomes" id="UP000886740">
    <property type="component" value="Unassembled WGS sequence"/>
</dbReference>
<keyword evidence="1" id="KW-0805">Transcription regulation</keyword>
<evidence type="ECO:0000259" key="3">
    <source>
        <dbReference type="PROSITE" id="PS01124"/>
    </source>
</evidence>